<organism evidence="2 3">
    <name type="scientific">Moorena bouillonii PNG</name>
    <dbReference type="NCBI Taxonomy" id="568701"/>
    <lineage>
        <taxon>Bacteria</taxon>
        <taxon>Bacillati</taxon>
        <taxon>Cyanobacteriota</taxon>
        <taxon>Cyanophyceae</taxon>
        <taxon>Coleofasciculales</taxon>
        <taxon>Coleofasciculaceae</taxon>
        <taxon>Moorena</taxon>
    </lineage>
</organism>
<dbReference type="AlphaFoldDB" id="A0A1U7N2V2"/>
<sequence>MTDWDTYAKLGILQAVIDPSDNQGFKNRLIDQIQWRLIQEKLKKSKKLLDFGCGTGRFAPRITNLGIEYTGIDSSENMIQVAKDIHQSPILKFIHFNGVEIPFPDNSFDTCLSSGVFQYLIKEPNCQKILSEIRRVLVPGGCLIMDEQVSLSNQTSASGMLVLTELDYKNEISNSFSVKSVCRVRGGYLSKVSHLSFRVAKLLPWAFDVSLDYLAQREIRKIKKVSSDYLSTMKYYEVLIESETK</sequence>
<dbReference type="Pfam" id="PF08241">
    <property type="entry name" value="Methyltransf_11"/>
    <property type="match status" value="1"/>
</dbReference>
<evidence type="ECO:0000259" key="1">
    <source>
        <dbReference type="Pfam" id="PF08241"/>
    </source>
</evidence>
<dbReference type="SUPFAM" id="SSF53335">
    <property type="entry name" value="S-adenosyl-L-methionine-dependent methyltransferases"/>
    <property type="match status" value="1"/>
</dbReference>
<proteinExistence type="predicted"/>
<protein>
    <recommendedName>
        <fullName evidence="1">Methyltransferase type 11 domain-containing protein</fullName>
    </recommendedName>
</protein>
<keyword evidence="3" id="KW-1185">Reference proteome</keyword>
<dbReference type="PANTHER" id="PTHR43591:SF110">
    <property type="entry name" value="RHODANESE DOMAIN-CONTAINING PROTEIN"/>
    <property type="match status" value="1"/>
</dbReference>
<evidence type="ECO:0000313" key="3">
    <source>
        <dbReference type="Proteomes" id="UP000186657"/>
    </source>
</evidence>
<gene>
    <name evidence="2" type="ORF">BJP37_15795</name>
</gene>
<comment type="caution">
    <text evidence="2">The sequence shown here is derived from an EMBL/GenBank/DDBJ whole genome shotgun (WGS) entry which is preliminary data.</text>
</comment>
<dbReference type="EMBL" id="MKZS01000001">
    <property type="protein sequence ID" value="OLT60273.1"/>
    <property type="molecule type" value="Genomic_DNA"/>
</dbReference>
<dbReference type="RefSeq" id="WP_075900371.1">
    <property type="nucleotide sequence ID" value="NZ_MKZS01000001.1"/>
</dbReference>
<dbReference type="InterPro" id="IPR013216">
    <property type="entry name" value="Methyltransf_11"/>
</dbReference>
<accession>A0A1U7N2V2</accession>
<name>A0A1U7N2V2_9CYAN</name>
<evidence type="ECO:0000313" key="2">
    <source>
        <dbReference type="EMBL" id="OLT60273.1"/>
    </source>
</evidence>
<feature type="domain" description="Methyltransferase type 11" evidence="1">
    <location>
        <begin position="49"/>
        <end position="144"/>
    </location>
</feature>
<dbReference type="InterPro" id="IPR029063">
    <property type="entry name" value="SAM-dependent_MTases_sf"/>
</dbReference>
<dbReference type="PANTHER" id="PTHR43591">
    <property type="entry name" value="METHYLTRANSFERASE"/>
    <property type="match status" value="1"/>
</dbReference>
<dbReference type="Proteomes" id="UP000186657">
    <property type="component" value="Unassembled WGS sequence"/>
</dbReference>
<dbReference type="Gene3D" id="3.40.50.150">
    <property type="entry name" value="Vaccinia Virus protein VP39"/>
    <property type="match status" value="1"/>
</dbReference>
<dbReference type="CDD" id="cd02440">
    <property type="entry name" value="AdoMet_MTases"/>
    <property type="match status" value="1"/>
</dbReference>
<reference evidence="2 3" key="1">
    <citation type="submission" date="2016-10" db="EMBL/GenBank/DDBJ databases">
        <title>Comparative genomics uncovers the prolific and rare metabolic potential of the cyanobacterial genus Moorea.</title>
        <authorList>
            <person name="Leao T."/>
            <person name="Castelao G."/>
            <person name="Korobeynikov A."/>
            <person name="Monroe E.A."/>
            <person name="Podell S."/>
            <person name="Glukhov E."/>
            <person name="Allen E."/>
            <person name="Gerwick W.H."/>
            <person name="Gerwick L."/>
        </authorList>
    </citation>
    <scope>NUCLEOTIDE SEQUENCE [LARGE SCALE GENOMIC DNA]</scope>
    <source>
        <strain evidence="2 3">PNG5-198</strain>
    </source>
</reference>
<dbReference type="GO" id="GO:0008757">
    <property type="term" value="F:S-adenosylmethionine-dependent methyltransferase activity"/>
    <property type="evidence" value="ECO:0007669"/>
    <property type="project" value="InterPro"/>
</dbReference>